<reference evidence="1 2" key="1">
    <citation type="submission" date="2024-08" db="EMBL/GenBank/DDBJ databases">
        <title>Insights into the chromosomal genome structure of Flemingia macrophylla.</title>
        <authorList>
            <person name="Ding Y."/>
            <person name="Zhao Y."/>
            <person name="Bi W."/>
            <person name="Wu M."/>
            <person name="Zhao G."/>
            <person name="Gong Y."/>
            <person name="Li W."/>
            <person name="Zhang P."/>
        </authorList>
    </citation>
    <scope>NUCLEOTIDE SEQUENCE [LARGE SCALE GENOMIC DNA]</scope>
    <source>
        <strain evidence="1">DYQJB</strain>
        <tissue evidence="1">Leaf</tissue>
    </source>
</reference>
<organism evidence="1 2">
    <name type="scientific">Flemingia macrophylla</name>
    <dbReference type="NCBI Taxonomy" id="520843"/>
    <lineage>
        <taxon>Eukaryota</taxon>
        <taxon>Viridiplantae</taxon>
        <taxon>Streptophyta</taxon>
        <taxon>Embryophyta</taxon>
        <taxon>Tracheophyta</taxon>
        <taxon>Spermatophyta</taxon>
        <taxon>Magnoliopsida</taxon>
        <taxon>eudicotyledons</taxon>
        <taxon>Gunneridae</taxon>
        <taxon>Pentapetalae</taxon>
        <taxon>rosids</taxon>
        <taxon>fabids</taxon>
        <taxon>Fabales</taxon>
        <taxon>Fabaceae</taxon>
        <taxon>Papilionoideae</taxon>
        <taxon>50 kb inversion clade</taxon>
        <taxon>NPAAA clade</taxon>
        <taxon>indigoferoid/millettioid clade</taxon>
        <taxon>Phaseoleae</taxon>
        <taxon>Flemingia</taxon>
    </lineage>
</organism>
<accession>A0ABD1M5M4</accession>
<dbReference type="Gene3D" id="1.20.58.340">
    <property type="entry name" value="Magnesium transport protein CorA, transmembrane region"/>
    <property type="match status" value="1"/>
</dbReference>
<gene>
    <name evidence="1" type="ORF">Fmac_018660</name>
</gene>
<dbReference type="Proteomes" id="UP001603857">
    <property type="component" value="Unassembled WGS sequence"/>
</dbReference>
<dbReference type="EMBL" id="JBGMDY010000006">
    <property type="protein sequence ID" value="KAL2331079.1"/>
    <property type="molecule type" value="Genomic_DNA"/>
</dbReference>
<name>A0ABD1M5M4_9FABA</name>
<protein>
    <submittedName>
        <fullName evidence="1">Uncharacterized protein</fullName>
    </submittedName>
</protein>
<keyword evidence="2" id="KW-1185">Reference proteome</keyword>
<proteinExistence type="predicted"/>
<evidence type="ECO:0000313" key="2">
    <source>
        <dbReference type="Proteomes" id="UP001603857"/>
    </source>
</evidence>
<dbReference type="AlphaFoldDB" id="A0ABD1M5M4"/>
<comment type="caution">
    <text evidence="1">The sequence shown here is derived from an EMBL/GenBank/DDBJ whole genome shotgun (WGS) entry which is preliminary data.</text>
</comment>
<sequence length="308" mass="35749">MGEVRGQRRWPSQRRDFSDQKAHIEKEFSLSKSVKSFLQDFKEHFVKTHELHEFGRLSFSSPLGRVCCSALRSHCGAGRWEDIKRAITLSCHHTLPCQSHHVLTPSVIPIFVTPCRGFNHVFSFASNRFHFPFHNLDSFRQTGSITWVSVEAFNVSFNAFTKSIPLIGSRTYHFHKQENEESIYEESKNHFSALHATREKNTHEILKLRKRKLKIATKTLRRLLDNCRRFEIAVVSAAVALNRCKAFDLWLVEFAFEICALEDLLEAICSFLDSRTIELETLAYLALDELTFKAEVFETSVKLHRFLL</sequence>
<evidence type="ECO:0000313" key="1">
    <source>
        <dbReference type="EMBL" id="KAL2331079.1"/>
    </source>
</evidence>